<dbReference type="PANTHER" id="PTHR34599">
    <property type="entry name" value="PEROXIDASE-RELATED"/>
    <property type="match status" value="1"/>
</dbReference>
<name>A0ABX5XL24_9BACT</name>
<dbReference type="InterPro" id="IPR036938">
    <property type="entry name" value="PAP2/HPO_sf"/>
</dbReference>
<dbReference type="InterPro" id="IPR052559">
    <property type="entry name" value="V-haloperoxidase"/>
</dbReference>
<organism evidence="2 3">
    <name type="scientific">Stieleria magnilauensis</name>
    <dbReference type="NCBI Taxonomy" id="2527963"/>
    <lineage>
        <taxon>Bacteria</taxon>
        <taxon>Pseudomonadati</taxon>
        <taxon>Planctomycetota</taxon>
        <taxon>Planctomycetia</taxon>
        <taxon>Pirellulales</taxon>
        <taxon>Pirellulaceae</taxon>
        <taxon>Stieleria</taxon>
    </lineage>
</organism>
<dbReference type="Pfam" id="PF00404">
    <property type="entry name" value="Dockerin_1"/>
    <property type="match status" value="1"/>
</dbReference>
<protein>
    <submittedName>
        <fullName evidence="2">PAP2 superfamily protein</fullName>
    </submittedName>
</protein>
<dbReference type="Pfam" id="PF01569">
    <property type="entry name" value="PAP2"/>
    <property type="match status" value="1"/>
</dbReference>
<dbReference type="InterPro" id="IPR000326">
    <property type="entry name" value="PAP2/HPO"/>
</dbReference>
<dbReference type="InterPro" id="IPR036439">
    <property type="entry name" value="Dockerin_dom_sf"/>
</dbReference>
<dbReference type="Proteomes" id="UP000318081">
    <property type="component" value="Chromosome"/>
</dbReference>
<dbReference type="InterPro" id="IPR002105">
    <property type="entry name" value="Dockerin_1_rpt"/>
</dbReference>
<dbReference type="Gene3D" id="1.10.606.20">
    <property type="match status" value="1"/>
</dbReference>
<evidence type="ECO:0000313" key="2">
    <source>
        <dbReference type="EMBL" id="QDV81346.1"/>
    </source>
</evidence>
<dbReference type="Gene3D" id="2.60.40.10">
    <property type="entry name" value="Immunoglobulins"/>
    <property type="match status" value="1"/>
</dbReference>
<dbReference type="CDD" id="cd03398">
    <property type="entry name" value="PAP2_haloperoxidase"/>
    <property type="match status" value="1"/>
</dbReference>
<feature type="domain" description="Phosphatidic acid phosphatase type 2/haloperoxidase" evidence="1">
    <location>
        <begin position="466"/>
        <end position="613"/>
    </location>
</feature>
<dbReference type="InterPro" id="IPR013783">
    <property type="entry name" value="Ig-like_fold"/>
</dbReference>
<reference evidence="2 3" key="1">
    <citation type="submission" date="2019-02" db="EMBL/GenBank/DDBJ databases">
        <title>Deep-cultivation of Planctomycetes and their phenomic and genomic characterization uncovers novel biology.</title>
        <authorList>
            <person name="Wiegand S."/>
            <person name="Jogler M."/>
            <person name="Boedeker C."/>
            <person name="Pinto D."/>
            <person name="Vollmers J."/>
            <person name="Rivas-Marin E."/>
            <person name="Kohn T."/>
            <person name="Peeters S.H."/>
            <person name="Heuer A."/>
            <person name="Rast P."/>
            <person name="Oberbeckmann S."/>
            <person name="Bunk B."/>
            <person name="Jeske O."/>
            <person name="Meyerdierks A."/>
            <person name="Storesund J.E."/>
            <person name="Kallscheuer N."/>
            <person name="Luecker S."/>
            <person name="Lage O.M."/>
            <person name="Pohl T."/>
            <person name="Merkel B.J."/>
            <person name="Hornburger P."/>
            <person name="Mueller R.-W."/>
            <person name="Bruemmer F."/>
            <person name="Labrenz M."/>
            <person name="Spormann A.M."/>
            <person name="Op den Camp H."/>
            <person name="Overmann J."/>
            <person name="Amann R."/>
            <person name="Jetten M.S.M."/>
            <person name="Mascher T."/>
            <person name="Medema M.H."/>
            <person name="Devos D.P."/>
            <person name="Kaster A.-K."/>
            <person name="Ovreas L."/>
            <person name="Rohde M."/>
            <person name="Galperin M.Y."/>
            <person name="Jogler C."/>
        </authorList>
    </citation>
    <scope>NUCLEOTIDE SEQUENCE [LARGE SCALE GENOMIC DNA]</scope>
    <source>
        <strain evidence="2 3">TBK1r</strain>
    </source>
</reference>
<dbReference type="SUPFAM" id="SSF63446">
    <property type="entry name" value="Type I dockerin domain"/>
    <property type="match status" value="1"/>
</dbReference>
<gene>
    <name evidence="2" type="ORF">TBK1r_02610</name>
</gene>
<evidence type="ECO:0000313" key="3">
    <source>
        <dbReference type="Proteomes" id="UP000318081"/>
    </source>
</evidence>
<sequence length="622" mass="67541">MLKLYFYLQEFIDIYGRLRCSVFLHFQTLENRLCLSYVLQSPMLMLDVNGSTRVTVADALYVINELGRSGVLNDQTPDLSCDTNGDGRVSPIDALLVINALARYSEPLTLFASLSTGDDPNANGVAVSNSIEFTGSTLTGVRVDAFLKNSANIEEAITPTMSDERGDFTLSFPIAPGQNSITINATDPLGRTQSLTKTVRRGDILTDWNATVLNVVREWTTYDDDPYEDRIVHSRPPEVARNLAMIHTAMFDAINAIEGGYKPYLVGLPAPEMASPEAAAAAAAYRVAIEVYPDADEMAYWNATLAESLSIVPDGTAKEAGIVFGTQVGEAMLSLRANDGSSGVSKYAPSNEVGDWNRTYPNFLPPLIPHWRNVTPFGLNSPGQFRPDPPPAVSSQEYADAVDEVMDLGRLDSRGRTEDQTEIAIFWADGSGTFTPPGHWNQIAADVVLEQDNSLLENARIFALLNLALADAGISAWDAKYEYDLWRPIDAIQQGDQDGNSLTNADPTWLPLLLNPPFPTYTSGHSTFSGAADAVLTVLLGEDIAFTSQIDAQAAPGQRPLDPSLIVTREFNSFTEAAEEAGLSRIYGGIHFNFDNTAGLNSGRLVGTHVVSNVLKPTEQQT</sequence>
<dbReference type="PANTHER" id="PTHR34599:SF1">
    <property type="entry name" value="PHOSPHATIDIC ACID PHOSPHATASE TYPE 2_HALOPEROXIDASE DOMAIN-CONTAINING PROTEIN"/>
    <property type="match status" value="1"/>
</dbReference>
<accession>A0ABX5XL24</accession>
<dbReference type="SUPFAM" id="SSF48317">
    <property type="entry name" value="Acid phosphatase/Vanadium-dependent haloperoxidase"/>
    <property type="match status" value="1"/>
</dbReference>
<keyword evidence="3" id="KW-1185">Reference proteome</keyword>
<evidence type="ECO:0000259" key="1">
    <source>
        <dbReference type="Pfam" id="PF01569"/>
    </source>
</evidence>
<dbReference type="Gene3D" id="1.10.1330.10">
    <property type="entry name" value="Dockerin domain"/>
    <property type="match status" value="1"/>
</dbReference>
<dbReference type="EMBL" id="CP036432">
    <property type="protein sequence ID" value="QDV81346.1"/>
    <property type="molecule type" value="Genomic_DNA"/>
</dbReference>
<proteinExistence type="predicted"/>